<gene>
    <name evidence="1" type="ORF">KIPB_011587</name>
</gene>
<feature type="non-terminal residue" evidence="1">
    <location>
        <position position="1"/>
    </location>
</feature>
<keyword evidence="2" id="KW-1185">Reference proteome</keyword>
<evidence type="ECO:0000313" key="2">
    <source>
        <dbReference type="Proteomes" id="UP000265618"/>
    </source>
</evidence>
<protein>
    <submittedName>
        <fullName evidence="1">Uncharacterized protein</fullName>
    </submittedName>
</protein>
<comment type="caution">
    <text evidence="1">The sequence shown here is derived from an EMBL/GenBank/DDBJ whole genome shotgun (WGS) entry which is preliminary data.</text>
</comment>
<dbReference type="EMBL" id="BDIP01004768">
    <property type="protein sequence ID" value="GIQ89180.1"/>
    <property type="molecule type" value="Genomic_DNA"/>
</dbReference>
<accession>A0A9K3D6B4</accession>
<organism evidence="1 2">
    <name type="scientific">Kipferlia bialata</name>
    <dbReference type="NCBI Taxonomy" id="797122"/>
    <lineage>
        <taxon>Eukaryota</taxon>
        <taxon>Metamonada</taxon>
        <taxon>Carpediemonas-like organisms</taxon>
        <taxon>Kipferlia</taxon>
    </lineage>
</organism>
<proteinExistence type="predicted"/>
<sequence>SSYDSGNQFDFDSDLLSLNGYQKYMECATESSNSATLSWWENLVDRKHFWESEDEWKSDLLRRHLDPSGKYWTDDYPLTGALLSTHQGSISESVFKQYLPVRKAAWAEDNTWALSGMGLVDADTYYPAMDEMIFDKSFPKLEAHPSGSDRPPQYSSYGIHLLSWLVALDLADSKGDVCNIMYKESSDLKASITDALI</sequence>
<name>A0A9K3D6B4_9EUKA</name>
<dbReference type="AlphaFoldDB" id="A0A9K3D6B4"/>
<reference evidence="1 2" key="1">
    <citation type="journal article" date="2018" name="PLoS ONE">
        <title>The draft genome of Kipferlia bialata reveals reductive genome evolution in fornicate parasites.</title>
        <authorList>
            <person name="Tanifuji G."/>
            <person name="Takabayashi S."/>
            <person name="Kume K."/>
            <person name="Takagi M."/>
            <person name="Nakayama T."/>
            <person name="Kamikawa R."/>
            <person name="Inagaki Y."/>
            <person name="Hashimoto T."/>
        </authorList>
    </citation>
    <scope>NUCLEOTIDE SEQUENCE [LARGE SCALE GENOMIC DNA]</scope>
    <source>
        <strain evidence="1">NY0173</strain>
    </source>
</reference>
<dbReference type="Proteomes" id="UP000265618">
    <property type="component" value="Unassembled WGS sequence"/>
</dbReference>
<evidence type="ECO:0000313" key="1">
    <source>
        <dbReference type="EMBL" id="GIQ89180.1"/>
    </source>
</evidence>